<gene>
    <name evidence="3" type="ORF">BN874_150006</name>
</gene>
<dbReference type="RefSeq" id="WP_034431229.1">
    <property type="nucleotide sequence ID" value="NZ_CBTK010000057.1"/>
</dbReference>
<reference evidence="3 4" key="1">
    <citation type="journal article" date="2014" name="ISME J.">
        <title>Candidatus Competibacter-lineage genomes retrieved from metagenomes reveal functional metabolic diversity.</title>
        <authorList>
            <person name="McIlroy S.J."/>
            <person name="Albertsen M."/>
            <person name="Andresen E.K."/>
            <person name="Saunders A.M."/>
            <person name="Kristiansen R."/>
            <person name="Stokholm-Bjerregaard M."/>
            <person name="Nielsen K.L."/>
            <person name="Nielsen P.H."/>
        </authorList>
    </citation>
    <scope>NUCLEOTIDE SEQUENCE [LARGE SCALE GENOMIC DNA]</scope>
    <source>
        <strain evidence="3 4">Run_B_J11</strain>
    </source>
</reference>
<accession>A0A7U7G9L5</accession>
<evidence type="ECO:0000313" key="3">
    <source>
        <dbReference type="EMBL" id="CDH44073.1"/>
    </source>
</evidence>
<name>A0A7U7G9L5_9GAMM</name>
<organism evidence="3 4">
    <name type="scientific">Candidatus Contendobacter odensis Run_B_J11</name>
    <dbReference type="NCBI Taxonomy" id="1400861"/>
    <lineage>
        <taxon>Bacteria</taxon>
        <taxon>Pseudomonadati</taxon>
        <taxon>Pseudomonadota</taxon>
        <taxon>Gammaproteobacteria</taxon>
        <taxon>Candidatus Competibacteraceae</taxon>
        <taxon>Candidatus Contendibacter</taxon>
    </lineage>
</organism>
<protein>
    <submittedName>
        <fullName evidence="3">Band 7 protein</fullName>
    </submittedName>
</protein>
<dbReference type="AlphaFoldDB" id="A0A7U7G9L5"/>
<dbReference type="EMBL" id="CBTK010000057">
    <property type="protein sequence ID" value="CDH44073.1"/>
    <property type="molecule type" value="Genomic_DNA"/>
</dbReference>
<dbReference type="OrthoDB" id="501008at2"/>
<sequence>MSKLRFAAGALAALAVGWVIWQWGFCRFYVEPGYMAMITAKSGDALPPGQILAQPGQKGIQEQPLGEGRHFRNPWLYEYKIMPLMVIPPGQVGVVTSKVGAELPPSEFLAEPGQKGIWRQVLGPGKHRMNPYGYQIDIVDAVSIPVGYVGVVTSLSGRQTTADAFAGRGEKGVRQDILQPGLYYVNPKELQVDLLEIGVNQVSLLGKTGGEVITKAQMASQNVAMEGLQKRALADQKEKRLDYLAQQRVQEPTPDSSSPASSSLNSLRKAAPGKSVTPVAPVALPKPVPPADFSNVLSLNQFVEFPSRDGFEISLDMTVEFEFLPEHIAWIYQSYGDLPAVVDKIIMPQILSVSRLKGSAYRAKDFIVGEGREKFQTDLTETLAKTIQEKRIIVHDALIRHVNVPMQILDPIQQSSIAVEQDLTNKEKQNTARKQAELNTELGLVEQRQRQVAQETEKLKAEILADQDKQVAQLQAEALRQAADIEKQTARVRADKTRTLGQAQATTITWVEGEKAKGFELKAAAFGDSVAFTLWEFAHNLNPELRVTILHAGPGTLWTDVAQARLGDLGGAALLNKPR</sequence>
<feature type="compositionally biased region" description="Low complexity" evidence="1">
    <location>
        <begin position="256"/>
        <end position="266"/>
    </location>
</feature>
<evidence type="ECO:0000313" key="4">
    <source>
        <dbReference type="Proteomes" id="UP000019184"/>
    </source>
</evidence>
<dbReference type="Pfam" id="PF01145">
    <property type="entry name" value="Band_7"/>
    <property type="match status" value="1"/>
</dbReference>
<feature type="domain" description="Band 7" evidence="2">
    <location>
        <begin position="301"/>
        <end position="436"/>
    </location>
</feature>
<dbReference type="Proteomes" id="UP000019184">
    <property type="component" value="Unassembled WGS sequence"/>
</dbReference>
<comment type="caution">
    <text evidence="3">The sequence shown here is derived from an EMBL/GenBank/DDBJ whole genome shotgun (WGS) entry which is preliminary data.</text>
</comment>
<evidence type="ECO:0000256" key="1">
    <source>
        <dbReference type="SAM" id="MobiDB-lite"/>
    </source>
</evidence>
<keyword evidence="4" id="KW-1185">Reference proteome</keyword>
<dbReference type="InterPro" id="IPR001107">
    <property type="entry name" value="Band_7"/>
</dbReference>
<evidence type="ECO:0000259" key="2">
    <source>
        <dbReference type="Pfam" id="PF01145"/>
    </source>
</evidence>
<feature type="region of interest" description="Disordered" evidence="1">
    <location>
        <begin position="247"/>
        <end position="272"/>
    </location>
</feature>
<proteinExistence type="predicted"/>